<reference evidence="1 2" key="1">
    <citation type="submission" date="2014-11" db="EMBL/GenBank/DDBJ databases">
        <title>Comparative genomics of Methylobacterium species.</title>
        <authorList>
            <person name="Chaudhry V."/>
            <person name="Patil P.B."/>
        </authorList>
    </citation>
    <scope>NUCLEOTIDE SEQUENCE [LARGE SCALE GENOMIC DNA]</scope>
    <source>
        <strain evidence="1 2">SE3.6</strain>
    </source>
</reference>
<gene>
    <name evidence="1" type="ORF">QR79_18755</name>
</gene>
<organism evidence="1 2">
    <name type="scientific">Methylobacterium indicum</name>
    <dbReference type="NCBI Taxonomy" id="1775910"/>
    <lineage>
        <taxon>Bacteria</taxon>
        <taxon>Pseudomonadati</taxon>
        <taxon>Pseudomonadota</taxon>
        <taxon>Alphaproteobacteria</taxon>
        <taxon>Hyphomicrobiales</taxon>
        <taxon>Methylobacteriaceae</taxon>
        <taxon>Methylobacterium</taxon>
    </lineage>
</organism>
<feature type="non-terminal residue" evidence="1">
    <location>
        <position position="1"/>
    </location>
</feature>
<evidence type="ECO:0000313" key="1">
    <source>
        <dbReference type="EMBL" id="KMO20106.1"/>
    </source>
</evidence>
<dbReference type="Proteomes" id="UP000036471">
    <property type="component" value="Unassembled WGS sequence"/>
</dbReference>
<accession>A0ABR5H713</accession>
<protein>
    <submittedName>
        <fullName evidence="1">Uncharacterized protein</fullName>
    </submittedName>
</protein>
<comment type="caution">
    <text evidence="1">The sequence shown here is derived from an EMBL/GenBank/DDBJ whole genome shotgun (WGS) entry which is preliminary data.</text>
</comment>
<name>A0ABR5H713_9HYPH</name>
<evidence type="ECO:0000313" key="2">
    <source>
        <dbReference type="Proteomes" id="UP000036471"/>
    </source>
</evidence>
<keyword evidence="2" id="KW-1185">Reference proteome</keyword>
<dbReference type="EMBL" id="JTHG01000175">
    <property type="protein sequence ID" value="KMO20106.1"/>
    <property type="molecule type" value="Genomic_DNA"/>
</dbReference>
<sequence>VTALDGGGLTIRAFAHLAPETLVAVEGPRRVQARQAGRRLGLVPFAIAGRVAGLEAVIARGDRPGTMQGFVVGQPGTLAPACTLAYAVTSRGTACGGLLMAVDGPAEDSLARILARDELTRFLMQA</sequence>
<proteinExistence type="predicted"/>